<dbReference type="Pfam" id="PF19564">
    <property type="entry name" value="DUF6086"/>
    <property type="match status" value="1"/>
</dbReference>
<dbReference type="Proteomes" id="UP001501474">
    <property type="component" value="Unassembled WGS sequence"/>
</dbReference>
<name>A0ABN3E3H2_9ACTN</name>
<evidence type="ECO:0000313" key="2">
    <source>
        <dbReference type="Proteomes" id="UP001501474"/>
    </source>
</evidence>
<proteinExistence type="predicted"/>
<organism evidence="1 2">
    <name type="scientific">Streptomyces indiaensis</name>
    <dbReference type="NCBI Taxonomy" id="284033"/>
    <lineage>
        <taxon>Bacteria</taxon>
        <taxon>Bacillati</taxon>
        <taxon>Actinomycetota</taxon>
        <taxon>Actinomycetes</taxon>
        <taxon>Kitasatosporales</taxon>
        <taxon>Streptomycetaceae</taxon>
        <taxon>Streptomyces</taxon>
    </lineage>
</organism>
<sequence length="146" mass="15871">MGQYFQLGDETLWNPSNGASRMFQRQVAVFESELGLPSGIGPMENDECEIDPITFAIFVHALLAQHRRTSHAVVLALSEGFTATVLVLAERAGITTDWAQLGTTPEGPREDVQVSALTGMSTPAEGDGWATGLRAKARELSRRMPR</sequence>
<evidence type="ECO:0000313" key="1">
    <source>
        <dbReference type="EMBL" id="GAA2247846.1"/>
    </source>
</evidence>
<dbReference type="EMBL" id="BAAART010000116">
    <property type="protein sequence ID" value="GAA2247846.1"/>
    <property type="molecule type" value="Genomic_DNA"/>
</dbReference>
<dbReference type="InterPro" id="IPR045732">
    <property type="entry name" value="DUF6086"/>
</dbReference>
<comment type="caution">
    <text evidence="1">The sequence shown here is derived from an EMBL/GenBank/DDBJ whole genome shotgun (WGS) entry which is preliminary data.</text>
</comment>
<accession>A0ABN3E3H2</accession>
<gene>
    <name evidence="1" type="ORF">GCM10010104_50350</name>
</gene>
<protein>
    <submittedName>
        <fullName evidence="1">DUF6086 family protein</fullName>
    </submittedName>
</protein>
<reference evidence="1 2" key="1">
    <citation type="journal article" date="2019" name="Int. J. Syst. Evol. Microbiol.">
        <title>The Global Catalogue of Microorganisms (GCM) 10K type strain sequencing project: providing services to taxonomists for standard genome sequencing and annotation.</title>
        <authorList>
            <consortium name="The Broad Institute Genomics Platform"/>
            <consortium name="The Broad Institute Genome Sequencing Center for Infectious Disease"/>
            <person name="Wu L."/>
            <person name="Ma J."/>
        </authorList>
    </citation>
    <scope>NUCLEOTIDE SEQUENCE [LARGE SCALE GENOMIC DNA]</scope>
    <source>
        <strain evidence="1 2">JCM 3053</strain>
    </source>
</reference>
<keyword evidence="2" id="KW-1185">Reference proteome</keyword>